<keyword evidence="7" id="KW-0813">Transport</keyword>
<feature type="compositionally biased region" description="Polar residues" evidence="19">
    <location>
        <begin position="32"/>
        <end position="41"/>
    </location>
</feature>
<feature type="compositionally biased region" description="Basic and acidic residues" evidence="19">
    <location>
        <begin position="81"/>
        <end position="91"/>
    </location>
</feature>
<feature type="region of interest" description="Disordered" evidence="19">
    <location>
        <begin position="551"/>
        <end position="614"/>
    </location>
</feature>
<reference evidence="21 22" key="1">
    <citation type="journal article" date="2024" name="bioRxiv">
        <title>A reference genome for Trichogramma kaykai: A tiny desert-dwelling parasitoid wasp with competing sex-ratio distorters.</title>
        <authorList>
            <person name="Culotta J."/>
            <person name="Lindsey A.R."/>
        </authorList>
    </citation>
    <scope>NUCLEOTIDE SEQUENCE [LARGE SCALE GENOMIC DNA]</scope>
    <source>
        <strain evidence="21 22">KSX58</strain>
    </source>
</reference>
<evidence type="ECO:0000256" key="17">
    <source>
        <dbReference type="ARBA" id="ARBA00023273"/>
    </source>
</evidence>
<keyword evidence="17" id="KW-0966">Cell projection</keyword>
<feature type="compositionally biased region" description="Polar residues" evidence="19">
    <location>
        <begin position="350"/>
        <end position="373"/>
    </location>
</feature>
<feature type="compositionally biased region" description="Polar residues" evidence="19">
    <location>
        <begin position="569"/>
        <end position="582"/>
    </location>
</feature>
<evidence type="ECO:0000256" key="14">
    <source>
        <dbReference type="ARBA" id="ARBA00023161"/>
    </source>
</evidence>
<evidence type="ECO:0000256" key="18">
    <source>
        <dbReference type="SAM" id="Coils"/>
    </source>
</evidence>
<feature type="compositionally biased region" description="Basic and acidic residues" evidence="19">
    <location>
        <begin position="265"/>
        <end position="291"/>
    </location>
</feature>
<feature type="domain" description="Btz" evidence="20">
    <location>
        <begin position="33"/>
        <end position="151"/>
    </location>
</feature>
<dbReference type="Pfam" id="PF09405">
    <property type="entry name" value="Btz"/>
    <property type="match status" value="1"/>
</dbReference>
<keyword evidence="15" id="KW-0508">mRNA splicing</keyword>
<comment type="subcellular location">
    <subcellularLocation>
        <location evidence="2">Cell projection</location>
        <location evidence="2">Dendrite</location>
    </subcellularLocation>
    <subcellularLocation>
        <location evidence="1">Cytoplasm</location>
        <location evidence="1">Stress granule</location>
    </subcellularLocation>
    <subcellularLocation>
        <location evidence="4">Cytoplasm</location>
        <location evidence="4">Perinuclear region</location>
    </subcellularLocation>
    <subcellularLocation>
        <location evidence="3">Nucleus speckle</location>
    </subcellularLocation>
</comment>
<evidence type="ECO:0000256" key="7">
    <source>
        <dbReference type="ARBA" id="ARBA00022448"/>
    </source>
</evidence>
<feature type="compositionally biased region" description="Low complexity" evidence="19">
    <location>
        <begin position="454"/>
        <end position="493"/>
    </location>
</feature>
<dbReference type="GO" id="GO:0010494">
    <property type="term" value="C:cytoplasmic stress granule"/>
    <property type="evidence" value="ECO:0007669"/>
    <property type="project" value="UniProtKB-SubCell"/>
</dbReference>
<comment type="similarity">
    <text evidence="5">Belongs to the CASC3 family.</text>
</comment>
<feature type="compositionally biased region" description="Pro residues" evidence="19">
    <location>
        <begin position="504"/>
        <end position="520"/>
    </location>
</feature>
<feature type="compositionally biased region" description="Pro residues" evidence="19">
    <location>
        <begin position="393"/>
        <end position="402"/>
    </location>
</feature>
<dbReference type="GO" id="GO:0048471">
    <property type="term" value="C:perinuclear region of cytoplasm"/>
    <property type="evidence" value="ECO:0007669"/>
    <property type="project" value="UniProtKB-SubCell"/>
</dbReference>
<keyword evidence="14" id="KW-0866">Nonsense-mediated mRNA decay</keyword>
<evidence type="ECO:0000256" key="19">
    <source>
        <dbReference type="SAM" id="MobiDB-lite"/>
    </source>
</evidence>
<keyword evidence="10" id="KW-0747">Spliceosome</keyword>
<gene>
    <name evidence="21" type="ORF">TKK_002853</name>
</gene>
<dbReference type="EMBL" id="JBJJXI010000025">
    <property type="protein sequence ID" value="KAL3404360.1"/>
    <property type="molecule type" value="Genomic_DNA"/>
</dbReference>
<dbReference type="GO" id="GO:0008380">
    <property type="term" value="P:RNA splicing"/>
    <property type="evidence" value="ECO:0007669"/>
    <property type="project" value="UniProtKB-KW"/>
</dbReference>
<keyword evidence="8" id="KW-0963">Cytoplasm</keyword>
<keyword evidence="22" id="KW-1185">Reference proteome</keyword>
<evidence type="ECO:0000256" key="4">
    <source>
        <dbReference type="ARBA" id="ARBA00004556"/>
    </source>
</evidence>
<feature type="compositionally biased region" description="Basic and acidic residues" evidence="19">
    <location>
        <begin position="99"/>
        <end position="136"/>
    </location>
</feature>
<evidence type="ECO:0000256" key="16">
    <source>
        <dbReference type="ARBA" id="ARBA00023242"/>
    </source>
</evidence>
<dbReference type="GO" id="GO:0003723">
    <property type="term" value="F:RNA binding"/>
    <property type="evidence" value="ECO:0007669"/>
    <property type="project" value="UniProtKB-KW"/>
</dbReference>
<dbReference type="GO" id="GO:0000184">
    <property type="term" value="P:nuclear-transcribed mRNA catabolic process, nonsense-mediated decay"/>
    <property type="evidence" value="ECO:0007669"/>
    <property type="project" value="UniProtKB-KW"/>
</dbReference>
<name>A0ABD2XH02_9HYME</name>
<feature type="compositionally biased region" description="Pro residues" evidence="19">
    <location>
        <begin position="437"/>
        <end position="453"/>
    </location>
</feature>
<evidence type="ECO:0000256" key="6">
    <source>
        <dbReference type="ARBA" id="ARBA00019964"/>
    </source>
</evidence>
<dbReference type="GO" id="GO:0030425">
    <property type="term" value="C:dendrite"/>
    <property type="evidence" value="ECO:0007669"/>
    <property type="project" value="UniProtKB-SubCell"/>
</dbReference>
<accession>A0ABD2XH02</accession>
<feature type="compositionally biased region" description="Low complexity" evidence="19">
    <location>
        <begin position="629"/>
        <end position="646"/>
    </location>
</feature>
<evidence type="ECO:0000313" key="21">
    <source>
        <dbReference type="EMBL" id="KAL3404360.1"/>
    </source>
</evidence>
<dbReference type="AlphaFoldDB" id="A0ABD2XH02"/>
<evidence type="ECO:0000256" key="11">
    <source>
        <dbReference type="ARBA" id="ARBA00022816"/>
    </source>
</evidence>
<evidence type="ECO:0000256" key="13">
    <source>
        <dbReference type="ARBA" id="ARBA00022884"/>
    </source>
</evidence>
<keyword evidence="11" id="KW-0509">mRNA transport</keyword>
<evidence type="ECO:0000256" key="8">
    <source>
        <dbReference type="ARBA" id="ARBA00022490"/>
    </source>
</evidence>
<dbReference type="GO" id="GO:0016607">
    <property type="term" value="C:nuclear speck"/>
    <property type="evidence" value="ECO:0007669"/>
    <property type="project" value="UniProtKB-SubCell"/>
</dbReference>
<dbReference type="PANTHER" id="PTHR13434">
    <property type="entry name" value="PROTEIN CASC3"/>
    <property type="match status" value="1"/>
</dbReference>
<dbReference type="GO" id="GO:0006417">
    <property type="term" value="P:regulation of translation"/>
    <property type="evidence" value="ECO:0007669"/>
    <property type="project" value="UniProtKB-KW"/>
</dbReference>
<feature type="region of interest" description="Disordered" evidence="19">
    <location>
        <begin position="884"/>
        <end position="905"/>
    </location>
</feature>
<keyword evidence="13" id="KW-0694">RNA-binding</keyword>
<feature type="compositionally biased region" description="Basic and acidic residues" evidence="19">
    <location>
        <begin position="207"/>
        <end position="216"/>
    </location>
</feature>
<evidence type="ECO:0000256" key="9">
    <source>
        <dbReference type="ARBA" id="ARBA00022664"/>
    </source>
</evidence>
<dbReference type="Proteomes" id="UP001627154">
    <property type="component" value="Unassembled WGS sequence"/>
</dbReference>
<evidence type="ECO:0000256" key="12">
    <source>
        <dbReference type="ARBA" id="ARBA00022845"/>
    </source>
</evidence>
<evidence type="ECO:0000256" key="15">
    <source>
        <dbReference type="ARBA" id="ARBA00023187"/>
    </source>
</evidence>
<dbReference type="GO" id="GO:0051028">
    <property type="term" value="P:mRNA transport"/>
    <property type="evidence" value="ECO:0007669"/>
    <property type="project" value="UniProtKB-KW"/>
</dbReference>
<protein>
    <recommendedName>
        <fullName evidence="6">Protein CASC3</fullName>
    </recommendedName>
</protein>
<dbReference type="PANTHER" id="PTHR13434:SF0">
    <property type="entry name" value="PROTEIN CASC3"/>
    <property type="match status" value="1"/>
</dbReference>
<organism evidence="21 22">
    <name type="scientific">Trichogramma kaykai</name>
    <dbReference type="NCBI Taxonomy" id="54128"/>
    <lineage>
        <taxon>Eukaryota</taxon>
        <taxon>Metazoa</taxon>
        <taxon>Ecdysozoa</taxon>
        <taxon>Arthropoda</taxon>
        <taxon>Hexapoda</taxon>
        <taxon>Insecta</taxon>
        <taxon>Pterygota</taxon>
        <taxon>Neoptera</taxon>
        <taxon>Endopterygota</taxon>
        <taxon>Hymenoptera</taxon>
        <taxon>Apocrita</taxon>
        <taxon>Proctotrupomorpha</taxon>
        <taxon>Chalcidoidea</taxon>
        <taxon>Trichogrammatidae</taxon>
        <taxon>Trichogramma</taxon>
    </lineage>
</organism>
<feature type="compositionally biased region" description="Polar residues" evidence="19">
    <location>
        <begin position="217"/>
        <end position="231"/>
    </location>
</feature>
<evidence type="ECO:0000313" key="22">
    <source>
        <dbReference type="Proteomes" id="UP001627154"/>
    </source>
</evidence>
<keyword evidence="18" id="KW-0175">Coiled coil</keyword>
<feature type="compositionally biased region" description="Low complexity" evidence="19">
    <location>
        <begin position="375"/>
        <end position="392"/>
    </location>
</feature>
<keyword evidence="16" id="KW-0539">Nucleus</keyword>
<evidence type="ECO:0000256" key="2">
    <source>
        <dbReference type="ARBA" id="ARBA00004279"/>
    </source>
</evidence>
<feature type="coiled-coil region" evidence="18">
    <location>
        <begin position="655"/>
        <end position="759"/>
    </location>
</feature>
<keyword evidence="12" id="KW-0810">Translation regulation</keyword>
<feature type="region of interest" description="Disordered" evidence="19">
    <location>
        <begin position="802"/>
        <end position="830"/>
    </location>
</feature>
<evidence type="ECO:0000256" key="3">
    <source>
        <dbReference type="ARBA" id="ARBA00004324"/>
    </source>
</evidence>
<dbReference type="InterPro" id="IPR018545">
    <property type="entry name" value="Btz_dom"/>
</dbReference>
<feature type="region of interest" description="Disordered" evidence="19">
    <location>
        <begin position="1"/>
        <end position="526"/>
    </location>
</feature>
<evidence type="ECO:0000256" key="10">
    <source>
        <dbReference type="ARBA" id="ARBA00022728"/>
    </source>
</evidence>
<feature type="compositionally biased region" description="Basic and acidic residues" evidence="19">
    <location>
        <begin position="43"/>
        <end position="72"/>
    </location>
</feature>
<feature type="region of interest" description="Disordered" evidence="19">
    <location>
        <begin position="629"/>
        <end position="654"/>
    </location>
</feature>
<dbReference type="GO" id="GO:0005681">
    <property type="term" value="C:spliceosomal complex"/>
    <property type="evidence" value="ECO:0007669"/>
    <property type="project" value="UniProtKB-KW"/>
</dbReference>
<evidence type="ECO:0000256" key="5">
    <source>
        <dbReference type="ARBA" id="ARBA00009548"/>
    </source>
</evidence>
<feature type="compositionally biased region" description="Low complexity" evidence="19">
    <location>
        <begin position="403"/>
        <end position="417"/>
    </location>
</feature>
<evidence type="ECO:0000256" key="1">
    <source>
        <dbReference type="ARBA" id="ARBA00004210"/>
    </source>
</evidence>
<dbReference type="SMART" id="SM01044">
    <property type="entry name" value="Btz"/>
    <property type="match status" value="1"/>
</dbReference>
<comment type="caution">
    <text evidence="21">The sequence shown here is derived from an EMBL/GenBank/DDBJ whole genome shotgun (WGS) entry which is preliminary data.</text>
</comment>
<dbReference type="GO" id="GO:0006397">
    <property type="term" value="P:mRNA processing"/>
    <property type="evidence" value="ECO:0007669"/>
    <property type="project" value="UniProtKB-KW"/>
</dbReference>
<proteinExistence type="inferred from homology"/>
<dbReference type="InterPro" id="IPR028544">
    <property type="entry name" value="CASC3"/>
</dbReference>
<feature type="compositionally biased region" description="Polar residues" evidence="19">
    <location>
        <begin position="818"/>
        <end position="827"/>
    </location>
</feature>
<evidence type="ECO:0000259" key="20">
    <source>
        <dbReference type="SMART" id="SM01044"/>
    </source>
</evidence>
<keyword evidence="9" id="KW-0507">mRNA processing</keyword>
<sequence>MSEKHHRDEDDVSDEELSVTKTQGKDGHESDYNTADSNSDTDSQDKNQRESGDGQEEDKSQKKLDDDEDRRNPQYIPKRGTFYEHDIRTGEESGEQEDKEAPVERETKEKKVWKEKEDRWNHDRYNDEEQAPKSHAELIAIYGYDIRNEEGPPRARRRRRYGRGPNKYTRNWEDEDAYGKVAGTVPVQKMTPRRSKSGEEFPSLTPKDNDSVENKTEQPVITQAWYSNKSKVQQHKPAPQNFPPLPANENQKSKTRQFTNSENKAPNERNHVGKKDKMPVYVKDSKVKLPEETDSSVNSVVRDKKRFPESTELNNSPLNRSRGRGFKSNSNMGRVETKYKRPGPPASSDMKPNTTPDDGPSFHQNNTRQTKLYYSQPSSQQIPSTVAQHPQPHQQPPPPQAPPQQQISQSQPAPQQQDVSTNRPKRYSSLRQRPISEGPPAPASYQPPPPPPHTYYQPPQVPAYAPNPYEQPAPVQQVPQVPQVSQVPPTTVAMGGQAVIPIPSAQPPPYGSHAPPPFLVPQPQYIAPQTAPPNIINYVAGPSGPIFQPNYQGFNPAPVQAGPPPQEVSLYQPQGCTYYSPAQQQQQQQQPVPLRRPKAAIPILPPPENQQPLNVRSHTRIPEQQLQDHLVQQQFQQQQQQQQHQHQQQKHDHLVQQQLQQQQQQQEQLVQQQLQQHQQHLIQQQQAEQLAQYQEKERFAQEHIAQQLQEKERLVQEQLAQQQQALENERKQQELLAKQKELERQMLDKERLIQQQEKQDANKSDCSEKNELIKEIEPENLTEEKKIDNSVDEKKEFVMVEAEETSEQIPVKGAEQSVPENQNTNGLPTPIDKSDECILIKENDKSEIIEKKLANLNLPDDSVEKLDTIVIENTTYNNKQNIDRTESLFQKNENESEEKKEDPSSKMIKEIPTEIAVNSENKETTNDVRLTATAIVNAVKIEEVLNKTDDIVNSQSEIDSNLKECSVIEEAAA</sequence>